<evidence type="ECO:0000313" key="1">
    <source>
        <dbReference type="EMBL" id="ESO92699.1"/>
    </source>
</evidence>
<reference evidence="1 2" key="1">
    <citation type="journal article" date="2013" name="Nature">
        <title>Insights into bilaterian evolution from three spiralian genomes.</title>
        <authorList>
            <person name="Simakov O."/>
            <person name="Marletaz F."/>
            <person name="Cho S.J."/>
            <person name="Edsinger-Gonzales E."/>
            <person name="Havlak P."/>
            <person name="Hellsten U."/>
            <person name="Kuo D.H."/>
            <person name="Larsson T."/>
            <person name="Lv J."/>
            <person name="Arendt D."/>
            <person name="Savage R."/>
            <person name="Osoegawa K."/>
            <person name="de Jong P."/>
            <person name="Grimwood J."/>
            <person name="Chapman J.A."/>
            <person name="Shapiro H."/>
            <person name="Aerts A."/>
            <person name="Otillar R.P."/>
            <person name="Terry A.Y."/>
            <person name="Boore J.L."/>
            <person name="Grigoriev I.V."/>
            <person name="Lindberg D.R."/>
            <person name="Seaver E.C."/>
            <person name="Weisblat D.A."/>
            <person name="Putnam N.H."/>
            <person name="Rokhsar D.S."/>
        </authorList>
    </citation>
    <scope>NUCLEOTIDE SEQUENCE [LARGE SCALE GENOMIC DNA]</scope>
</reference>
<dbReference type="AlphaFoldDB" id="V4BUF4"/>
<evidence type="ECO:0000313" key="2">
    <source>
        <dbReference type="Proteomes" id="UP000030746"/>
    </source>
</evidence>
<name>V4BUF4_LOTGI</name>
<dbReference type="KEGG" id="lgi:LOTGIDRAFT_175661"/>
<gene>
    <name evidence="1" type="ORF">LOTGIDRAFT_175661</name>
</gene>
<proteinExistence type="predicted"/>
<protein>
    <submittedName>
        <fullName evidence="1">Uncharacterized protein</fullName>
    </submittedName>
</protein>
<accession>V4BUF4</accession>
<dbReference type="EMBL" id="KB202034">
    <property type="protein sequence ID" value="ESO92699.1"/>
    <property type="molecule type" value="Genomic_DNA"/>
</dbReference>
<keyword evidence="2" id="KW-1185">Reference proteome</keyword>
<sequence>MAIEQLAVNSISTSPMLGVVATNEVYFILQINEAYFIFLMLDKPNKPSIFYITEKPSIFYITEKPNKPSIFYITYKRSIFYITYKRSIFILQINQINEAYFIFLLLDKPNDTQTYQELDTVNNTAIIQSDNSSNVDRNEANIDDIRPYANLGKS</sequence>
<dbReference type="CTD" id="20243312"/>
<dbReference type="Proteomes" id="UP000030746">
    <property type="component" value="Unassembled WGS sequence"/>
</dbReference>
<organism evidence="1 2">
    <name type="scientific">Lottia gigantea</name>
    <name type="common">Giant owl limpet</name>
    <dbReference type="NCBI Taxonomy" id="225164"/>
    <lineage>
        <taxon>Eukaryota</taxon>
        <taxon>Metazoa</taxon>
        <taxon>Spiralia</taxon>
        <taxon>Lophotrochozoa</taxon>
        <taxon>Mollusca</taxon>
        <taxon>Gastropoda</taxon>
        <taxon>Patellogastropoda</taxon>
        <taxon>Lottioidea</taxon>
        <taxon>Lottiidae</taxon>
        <taxon>Lottia</taxon>
    </lineage>
</organism>
<dbReference type="GeneID" id="20243312"/>
<dbReference type="RefSeq" id="XP_009056614.1">
    <property type="nucleotide sequence ID" value="XM_009058366.1"/>
</dbReference>
<dbReference type="HOGENOM" id="CLU_1706271_0_0_1"/>